<dbReference type="RefSeq" id="XP_003054917.1">
    <property type="nucleotide sequence ID" value="XM_003054871.1"/>
</dbReference>
<keyword evidence="3" id="KW-1185">Reference proteome</keyword>
<dbReference type="KEGG" id="mpp:MICPUCDRAFT_50099"/>
<name>C1MH96_MICPC</name>
<sequence>MTPDELTDRDDAPFAIEKKPPGALSVDDLTKENASLHDALRAIRGKCDASSFSAARASAAKANALAHLRAAEDHVALLLSESRAKVDALAREAEKKTRASASASASRAALATMDANATVGDAGVASDADAKERELALLRAEVREYAATQAEMDAEAEERDAELKNAYDHIAKLQDALRRKVNTESIGGASKRRSANSVDSGNGDGDGGTTENIGAVQGLSSN</sequence>
<evidence type="ECO:0000256" key="1">
    <source>
        <dbReference type="SAM" id="MobiDB-lite"/>
    </source>
</evidence>
<gene>
    <name evidence="2" type="ORF">MICPUCDRAFT_50099</name>
</gene>
<proteinExistence type="predicted"/>
<dbReference type="GeneID" id="9680318"/>
<dbReference type="AlphaFoldDB" id="C1MH96"/>
<dbReference type="Proteomes" id="UP000001876">
    <property type="component" value="Unassembled WGS sequence"/>
</dbReference>
<accession>C1MH96</accession>
<reference evidence="2 3" key="1">
    <citation type="journal article" date="2009" name="Science">
        <title>Green evolution and dynamic adaptations revealed by genomes of the marine picoeukaryotes Micromonas.</title>
        <authorList>
            <person name="Worden A.Z."/>
            <person name="Lee J.H."/>
            <person name="Mock T."/>
            <person name="Rouze P."/>
            <person name="Simmons M.P."/>
            <person name="Aerts A.L."/>
            <person name="Allen A.E."/>
            <person name="Cuvelier M.L."/>
            <person name="Derelle E."/>
            <person name="Everett M.V."/>
            <person name="Foulon E."/>
            <person name="Grimwood J."/>
            <person name="Gundlach H."/>
            <person name="Henrissat B."/>
            <person name="Napoli C."/>
            <person name="McDonald S.M."/>
            <person name="Parker M.S."/>
            <person name="Rombauts S."/>
            <person name="Salamov A."/>
            <person name="Von Dassow P."/>
            <person name="Badger J.H."/>
            <person name="Coutinho P.M."/>
            <person name="Demir E."/>
            <person name="Dubchak I."/>
            <person name="Gentemann C."/>
            <person name="Eikrem W."/>
            <person name="Gready J.E."/>
            <person name="John U."/>
            <person name="Lanier W."/>
            <person name="Lindquist E.A."/>
            <person name="Lucas S."/>
            <person name="Mayer K.F."/>
            <person name="Moreau H."/>
            <person name="Not F."/>
            <person name="Otillar R."/>
            <person name="Panaud O."/>
            <person name="Pangilinan J."/>
            <person name="Paulsen I."/>
            <person name="Piegu B."/>
            <person name="Poliakov A."/>
            <person name="Robbens S."/>
            <person name="Schmutz J."/>
            <person name="Toulza E."/>
            <person name="Wyss T."/>
            <person name="Zelensky A."/>
            <person name="Zhou K."/>
            <person name="Armbrust E.V."/>
            <person name="Bhattacharya D."/>
            <person name="Goodenough U.W."/>
            <person name="Van de Peer Y."/>
            <person name="Grigoriev I.V."/>
        </authorList>
    </citation>
    <scope>NUCLEOTIDE SEQUENCE [LARGE SCALE GENOMIC DNA]</scope>
    <source>
        <strain evidence="2 3">CCMP1545</strain>
    </source>
</reference>
<organism evidence="3">
    <name type="scientific">Micromonas pusilla (strain CCMP1545)</name>
    <name type="common">Picoplanktonic green alga</name>
    <dbReference type="NCBI Taxonomy" id="564608"/>
    <lineage>
        <taxon>Eukaryota</taxon>
        <taxon>Viridiplantae</taxon>
        <taxon>Chlorophyta</taxon>
        <taxon>Mamiellophyceae</taxon>
        <taxon>Mamiellales</taxon>
        <taxon>Mamiellaceae</taxon>
        <taxon>Micromonas</taxon>
    </lineage>
</organism>
<evidence type="ECO:0000313" key="2">
    <source>
        <dbReference type="EMBL" id="EEH60169.1"/>
    </source>
</evidence>
<dbReference type="EMBL" id="GG663735">
    <property type="protein sequence ID" value="EEH60169.1"/>
    <property type="molecule type" value="Genomic_DNA"/>
</dbReference>
<feature type="region of interest" description="Disordered" evidence="1">
    <location>
        <begin position="1"/>
        <end position="26"/>
    </location>
</feature>
<evidence type="ECO:0000313" key="3">
    <source>
        <dbReference type="Proteomes" id="UP000001876"/>
    </source>
</evidence>
<protein>
    <submittedName>
        <fullName evidence="2">Predicted protein</fullName>
    </submittedName>
</protein>
<feature type="compositionally biased region" description="Basic and acidic residues" evidence="1">
    <location>
        <begin position="9"/>
        <end position="20"/>
    </location>
</feature>
<feature type="region of interest" description="Disordered" evidence="1">
    <location>
        <begin position="183"/>
        <end position="222"/>
    </location>
</feature>